<gene>
    <name evidence="1" type="ORF">MM415B04444_0008</name>
</gene>
<evidence type="ECO:0000313" key="1">
    <source>
        <dbReference type="EMBL" id="QJA92851.1"/>
    </source>
</evidence>
<reference evidence="1" key="1">
    <citation type="submission" date="2020-03" db="EMBL/GenBank/DDBJ databases">
        <title>The deep terrestrial virosphere.</title>
        <authorList>
            <person name="Holmfeldt K."/>
            <person name="Nilsson E."/>
            <person name="Simone D."/>
            <person name="Lopez-Fernandez M."/>
            <person name="Wu X."/>
            <person name="de Brujin I."/>
            <person name="Lundin D."/>
            <person name="Andersson A."/>
            <person name="Bertilsson S."/>
            <person name="Dopson M."/>
        </authorList>
    </citation>
    <scope>NUCLEOTIDE SEQUENCE</scope>
    <source>
        <strain evidence="1">MM415B04444</strain>
    </source>
</reference>
<accession>A0A6M3LII0</accession>
<name>A0A6M3LII0_9ZZZZ</name>
<dbReference type="EMBL" id="MT143101">
    <property type="protein sequence ID" value="QJA92851.1"/>
    <property type="molecule type" value="Genomic_DNA"/>
</dbReference>
<sequence>MTDLDDFHQWANEKGYQLHATLIHRVETVRPAIDQLREEGWTWQRIADWLTERKQIKCSETQLRRACRG</sequence>
<dbReference type="AlphaFoldDB" id="A0A6M3LII0"/>
<protein>
    <submittedName>
        <fullName evidence="1">Uncharacterized protein</fullName>
    </submittedName>
</protein>
<organism evidence="1">
    <name type="scientific">viral metagenome</name>
    <dbReference type="NCBI Taxonomy" id="1070528"/>
    <lineage>
        <taxon>unclassified sequences</taxon>
        <taxon>metagenomes</taxon>
        <taxon>organismal metagenomes</taxon>
    </lineage>
</organism>
<proteinExistence type="predicted"/>